<dbReference type="AlphaFoldDB" id="A0A4R9FNA7"/>
<dbReference type="Proteomes" id="UP000297453">
    <property type="component" value="Unassembled WGS sequence"/>
</dbReference>
<keyword evidence="8" id="KW-0378">Hydrolase</keyword>
<comment type="catalytic activity">
    <reaction evidence="11">
        <text>[GlcNAc-(1-&gt;4)-Mur2Ac(oyl-L-Ala-gamma-D-Glu-L-Lys-D-Ala-D-Ala)](n)-di-trans,octa-cis-undecaprenyl diphosphate + beta-D-GlcNAc-(1-&gt;4)-Mur2Ac(oyl-L-Ala-gamma-D-Glu-L-Lys-D-Ala-D-Ala)-di-trans,octa-cis-undecaprenyl diphosphate = [GlcNAc-(1-&gt;4)-Mur2Ac(oyl-L-Ala-gamma-D-Glu-L-Lys-D-Ala-D-Ala)](n+1)-di-trans,octa-cis-undecaprenyl diphosphate + di-trans,octa-cis-undecaprenyl diphosphate + H(+)</text>
        <dbReference type="Rhea" id="RHEA:23708"/>
        <dbReference type="Rhea" id="RHEA-COMP:9602"/>
        <dbReference type="Rhea" id="RHEA-COMP:9603"/>
        <dbReference type="ChEBI" id="CHEBI:15378"/>
        <dbReference type="ChEBI" id="CHEBI:58405"/>
        <dbReference type="ChEBI" id="CHEBI:60033"/>
        <dbReference type="ChEBI" id="CHEBI:78435"/>
        <dbReference type="EC" id="2.4.99.28"/>
    </reaction>
</comment>
<evidence type="ECO:0000256" key="9">
    <source>
        <dbReference type="ARBA" id="ARBA00023268"/>
    </source>
</evidence>
<dbReference type="Pfam" id="PF00905">
    <property type="entry name" value="Transpeptidase"/>
    <property type="match status" value="1"/>
</dbReference>
<dbReference type="InterPro" id="IPR001460">
    <property type="entry name" value="PCN-bd_Tpept"/>
</dbReference>
<name>A0A4R9FNA7_9LEPT</name>
<proteinExistence type="inferred from homology"/>
<dbReference type="Gene3D" id="1.10.3810.10">
    <property type="entry name" value="Biosynthetic peptidoglycan transglycosylase-like"/>
    <property type="match status" value="1"/>
</dbReference>
<reference evidence="15" key="1">
    <citation type="journal article" date="2019" name="PLoS Negl. Trop. Dis.">
        <title>Revisiting the worldwide diversity of Leptospira species in the environment.</title>
        <authorList>
            <person name="Vincent A.T."/>
            <person name="Schiettekatte O."/>
            <person name="Bourhy P."/>
            <person name="Veyrier F.J."/>
            <person name="Picardeau M."/>
        </authorList>
    </citation>
    <scope>NUCLEOTIDE SEQUENCE [LARGE SCALE GENOMIC DNA]</scope>
    <source>
        <strain evidence="15">SSS9</strain>
    </source>
</reference>
<dbReference type="GO" id="GO:0006508">
    <property type="term" value="P:proteolysis"/>
    <property type="evidence" value="ECO:0007669"/>
    <property type="project" value="UniProtKB-KW"/>
</dbReference>
<gene>
    <name evidence="15" type="primary">pbpC</name>
    <name evidence="15" type="ORF">EHO59_15120</name>
</gene>
<keyword evidence="6" id="KW-0328">Glycosyltransferase</keyword>
<dbReference type="InterPro" id="IPR009647">
    <property type="entry name" value="PBP_C"/>
</dbReference>
<dbReference type="EC" id="2.4.99.28" evidence="10"/>
<evidence type="ECO:0000256" key="10">
    <source>
        <dbReference type="ARBA" id="ARBA00044770"/>
    </source>
</evidence>
<dbReference type="EMBL" id="RQEP01000019">
    <property type="protein sequence ID" value="TGJ99206.1"/>
    <property type="molecule type" value="Genomic_DNA"/>
</dbReference>
<evidence type="ECO:0000256" key="1">
    <source>
        <dbReference type="ARBA" id="ARBA00004752"/>
    </source>
</evidence>
<keyword evidence="4" id="KW-0121">Carboxypeptidase</keyword>
<dbReference type="InterPro" id="IPR036950">
    <property type="entry name" value="PBP_transglycosylase"/>
</dbReference>
<dbReference type="SUPFAM" id="SSF53955">
    <property type="entry name" value="Lysozyme-like"/>
    <property type="match status" value="1"/>
</dbReference>
<comment type="pathway">
    <text evidence="1">Cell wall biogenesis; peptidoglycan biosynthesis.</text>
</comment>
<evidence type="ECO:0000313" key="16">
    <source>
        <dbReference type="Proteomes" id="UP000297453"/>
    </source>
</evidence>
<dbReference type="InterPro" id="IPR011815">
    <property type="entry name" value="PBP_1c"/>
</dbReference>
<feature type="domain" description="Penicillin-binding C-terminal" evidence="14">
    <location>
        <begin position="629"/>
        <end position="714"/>
    </location>
</feature>
<comment type="similarity">
    <text evidence="3">In the N-terminal section; belongs to the glycosyltransferase 51 family.</text>
</comment>
<evidence type="ECO:0000313" key="15">
    <source>
        <dbReference type="EMBL" id="TGJ99206.1"/>
    </source>
</evidence>
<dbReference type="NCBIfam" id="TIGR02073">
    <property type="entry name" value="PBP_1c"/>
    <property type="match status" value="1"/>
</dbReference>
<dbReference type="Pfam" id="PF00912">
    <property type="entry name" value="Transgly"/>
    <property type="match status" value="1"/>
</dbReference>
<dbReference type="GO" id="GO:0030288">
    <property type="term" value="C:outer membrane-bounded periplasmic space"/>
    <property type="evidence" value="ECO:0007669"/>
    <property type="project" value="TreeGrafter"/>
</dbReference>
<evidence type="ECO:0000256" key="3">
    <source>
        <dbReference type="ARBA" id="ARBA00007739"/>
    </source>
</evidence>
<evidence type="ECO:0000256" key="5">
    <source>
        <dbReference type="ARBA" id="ARBA00022670"/>
    </source>
</evidence>
<dbReference type="InterPro" id="IPR050396">
    <property type="entry name" value="Glycosyltr_51/Transpeptidase"/>
</dbReference>
<keyword evidence="5" id="KW-0645">Protease</keyword>
<dbReference type="PANTHER" id="PTHR32282">
    <property type="entry name" value="BINDING PROTEIN TRANSPEPTIDASE, PUTATIVE-RELATED"/>
    <property type="match status" value="1"/>
</dbReference>
<evidence type="ECO:0000256" key="7">
    <source>
        <dbReference type="ARBA" id="ARBA00022679"/>
    </source>
</evidence>
<feature type="domain" description="Penicillin-binding protein transpeptidase" evidence="12">
    <location>
        <begin position="325"/>
        <end position="564"/>
    </location>
</feature>
<feature type="domain" description="Glycosyl transferase family 51" evidence="13">
    <location>
        <begin position="67"/>
        <end position="227"/>
    </location>
</feature>
<sequence length="717" mass="80260">MRRVVLRVFSFLLAGSILSNGLGLSLFAEPYSQEIAIDLQKGQTPSFSDVKNSFRPSEGILLDSKGEVLQTLRLEKNYRRLEWTPASEISETLILSLLLQEDKRFPFHSGVDFYAILGSLKDRILGNSKRGASTISMQLAGFLLGTKPGTRGYADKWTQMRTARDLERTWTKPEIMEAYWNLVPFKGEFIGIRAASRGIFGVDPSSLAPEQALLLVSLLPNPNISKSKWAKRGCYLAKGIGKEDLCKEIEIAISEYKRPGSVWNTESYKAYHAGYRIFKKGDGSLDSLQTGRVQTTIDPYLQAKAEFAMDRVLFSIQERNVKEAGVLVLDNESGAVLVYLGNSKLSKENYFVDSIHSRRQAGSTLKPFLYSLAFEKKLLEPGSILIDEPKDWELIGGTYKPNNYEEKYMGAVPAKVALASSLNIPAVQVLDWVGVPTFVSKLNELGFQKLQSPEFYGLSLALGTADVTLWELTNAYRTIANHGIYTEATFYSDEASENLLQRKMQDHVYGKRIFSDGVSGSVQKILSSRENRAPSFGWESNLSTRFFSFAKTGTSQDMRDNWCIGSSGKYTVGVWVGNMSGEPMYDVSGVTGAAPLWKEIIQLLEEYKPSGAVLTHAIEEKGTSVPLTKRVQKGEPRIIYPENGNLFAIDPEIPEENERIRFKVRGSSQDLEWILNGKVIGSGRENYLDWRPKRGNYLLSVRERNGKLSETVAFQVR</sequence>
<dbReference type="Pfam" id="PF06832">
    <property type="entry name" value="BiPBP_C"/>
    <property type="match status" value="1"/>
</dbReference>
<evidence type="ECO:0000256" key="2">
    <source>
        <dbReference type="ARBA" id="ARBA00007090"/>
    </source>
</evidence>
<dbReference type="Gene3D" id="3.40.710.10">
    <property type="entry name" value="DD-peptidase/beta-lactamase superfamily"/>
    <property type="match status" value="1"/>
</dbReference>
<dbReference type="GO" id="GO:0008955">
    <property type="term" value="F:peptidoglycan glycosyltransferase activity"/>
    <property type="evidence" value="ECO:0007669"/>
    <property type="project" value="UniProtKB-EC"/>
</dbReference>
<evidence type="ECO:0000259" key="12">
    <source>
        <dbReference type="Pfam" id="PF00905"/>
    </source>
</evidence>
<evidence type="ECO:0000259" key="14">
    <source>
        <dbReference type="Pfam" id="PF06832"/>
    </source>
</evidence>
<dbReference type="GO" id="GO:0004180">
    <property type="term" value="F:carboxypeptidase activity"/>
    <property type="evidence" value="ECO:0007669"/>
    <property type="project" value="UniProtKB-KW"/>
</dbReference>
<evidence type="ECO:0000256" key="11">
    <source>
        <dbReference type="ARBA" id="ARBA00049902"/>
    </source>
</evidence>
<keyword evidence="7" id="KW-0808">Transferase</keyword>
<dbReference type="InterPro" id="IPR012338">
    <property type="entry name" value="Beta-lactam/transpept-like"/>
</dbReference>
<evidence type="ECO:0000256" key="8">
    <source>
        <dbReference type="ARBA" id="ARBA00022801"/>
    </source>
</evidence>
<dbReference type="RefSeq" id="WP_135589297.1">
    <property type="nucleotide sequence ID" value="NZ_RQEP01000019.1"/>
</dbReference>
<evidence type="ECO:0000256" key="4">
    <source>
        <dbReference type="ARBA" id="ARBA00022645"/>
    </source>
</evidence>
<dbReference type="PANTHER" id="PTHR32282:SF15">
    <property type="entry name" value="PENICILLIN-BINDING PROTEIN 1C"/>
    <property type="match status" value="1"/>
</dbReference>
<evidence type="ECO:0000259" key="13">
    <source>
        <dbReference type="Pfam" id="PF00912"/>
    </source>
</evidence>
<protein>
    <recommendedName>
        <fullName evidence="10">peptidoglycan glycosyltransferase</fullName>
        <ecNumber evidence="10">2.4.99.28</ecNumber>
    </recommendedName>
</protein>
<dbReference type="OrthoDB" id="343702at2"/>
<keyword evidence="9" id="KW-0511">Multifunctional enzyme</keyword>
<dbReference type="GO" id="GO:0008658">
    <property type="term" value="F:penicillin binding"/>
    <property type="evidence" value="ECO:0007669"/>
    <property type="project" value="InterPro"/>
</dbReference>
<organism evidence="15 16">
    <name type="scientific">Leptospira semungkisensis</name>
    <dbReference type="NCBI Taxonomy" id="2484985"/>
    <lineage>
        <taxon>Bacteria</taxon>
        <taxon>Pseudomonadati</taxon>
        <taxon>Spirochaetota</taxon>
        <taxon>Spirochaetia</taxon>
        <taxon>Leptospirales</taxon>
        <taxon>Leptospiraceae</taxon>
        <taxon>Leptospira</taxon>
    </lineage>
</organism>
<accession>A0A4R9FNA7</accession>
<dbReference type="InterPro" id="IPR023346">
    <property type="entry name" value="Lysozyme-like_dom_sf"/>
</dbReference>
<comment type="caution">
    <text evidence="15">The sequence shown here is derived from an EMBL/GenBank/DDBJ whole genome shotgun (WGS) entry which is preliminary data.</text>
</comment>
<keyword evidence="16" id="KW-1185">Reference proteome</keyword>
<dbReference type="SUPFAM" id="SSF56601">
    <property type="entry name" value="beta-lactamase/transpeptidase-like"/>
    <property type="match status" value="1"/>
</dbReference>
<comment type="similarity">
    <text evidence="2">In the C-terminal section; belongs to the transpeptidase family.</text>
</comment>
<evidence type="ECO:0000256" key="6">
    <source>
        <dbReference type="ARBA" id="ARBA00022676"/>
    </source>
</evidence>
<dbReference type="InterPro" id="IPR001264">
    <property type="entry name" value="Glyco_trans_51"/>
</dbReference>
<dbReference type="GO" id="GO:0009252">
    <property type="term" value="P:peptidoglycan biosynthetic process"/>
    <property type="evidence" value="ECO:0007669"/>
    <property type="project" value="InterPro"/>
</dbReference>